<dbReference type="Proteomes" id="UP000292136">
    <property type="component" value="Unassembled WGS sequence"/>
</dbReference>
<dbReference type="EMBL" id="SHKM01000001">
    <property type="protein sequence ID" value="RZT90071.1"/>
    <property type="molecule type" value="Genomic_DNA"/>
</dbReference>
<organism evidence="2 3">
    <name type="scientific">Azospira oryzae</name>
    <dbReference type="NCBI Taxonomy" id="146939"/>
    <lineage>
        <taxon>Bacteria</taxon>
        <taxon>Pseudomonadati</taxon>
        <taxon>Pseudomonadota</taxon>
        <taxon>Betaproteobacteria</taxon>
        <taxon>Rhodocyclales</taxon>
        <taxon>Rhodocyclaceae</taxon>
        <taxon>Azospira</taxon>
    </lineage>
</organism>
<feature type="signal peptide" evidence="1">
    <location>
        <begin position="1"/>
        <end position="23"/>
    </location>
</feature>
<dbReference type="RefSeq" id="WP_130458636.1">
    <property type="nucleotide sequence ID" value="NZ_SHKM01000001.1"/>
</dbReference>
<dbReference type="Pfam" id="PF13689">
    <property type="entry name" value="DUF4154"/>
    <property type="match status" value="1"/>
</dbReference>
<evidence type="ECO:0000313" key="3">
    <source>
        <dbReference type="Proteomes" id="UP000292136"/>
    </source>
</evidence>
<feature type="chain" id="PRO_5046563727" evidence="1">
    <location>
        <begin position="24"/>
        <end position="176"/>
    </location>
</feature>
<comment type="caution">
    <text evidence="2">The sequence shown here is derived from an EMBL/GenBank/DDBJ whole genome shotgun (WGS) entry which is preliminary data.</text>
</comment>
<sequence length="176" mass="19099">MRRCLLLLCCWPLWALANPPSEAAVKAALVANLANYAEWGEGNWSVKHTLICVAGRGPVVDSLLALDSQTLLGRRIGVSPRSRPAEARDCQVLFLGDAPGRSQGDWDLEWTQALATAPVLTVCEGEDLVSQGCMVGLAREGTQVAFDVNLAALRRANIRLSAHLLRLARTIYGRPR</sequence>
<reference evidence="2 3" key="1">
    <citation type="submission" date="2019-02" db="EMBL/GenBank/DDBJ databases">
        <title>Genomic Encyclopedia of Type Strains, Phase IV (KMG-IV): sequencing the most valuable type-strain genomes for metagenomic binning, comparative biology and taxonomic classification.</title>
        <authorList>
            <person name="Goeker M."/>
        </authorList>
    </citation>
    <scope>NUCLEOTIDE SEQUENCE [LARGE SCALE GENOMIC DNA]</scope>
    <source>
        <strain evidence="2 3">DSM 21223</strain>
    </source>
</reference>
<proteinExistence type="predicted"/>
<accession>A0ABY0ISV7</accession>
<dbReference type="InterPro" id="IPR025293">
    <property type="entry name" value="YfiR/HmsC-like"/>
</dbReference>
<evidence type="ECO:0000256" key="1">
    <source>
        <dbReference type="SAM" id="SignalP"/>
    </source>
</evidence>
<evidence type="ECO:0000313" key="2">
    <source>
        <dbReference type="EMBL" id="RZT90071.1"/>
    </source>
</evidence>
<protein>
    <submittedName>
        <fullName evidence="2">Uncharacterized protein DUF4154</fullName>
    </submittedName>
</protein>
<gene>
    <name evidence="2" type="ORF">EV678_0882</name>
</gene>
<name>A0ABY0ISV7_9RHOO</name>
<keyword evidence="3" id="KW-1185">Reference proteome</keyword>
<keyword evidence="1" id="KW-0732">Signal</keyword>